<dbReference type="InterPro" id="IPR011042">
    <property type="entry name" value="6-blade_b-propeller_TolB-like"/>
</dbReference>
<evidence type="ECO:0000256" key="1">
    <source>
        <dbReference type="SAM" id="SignalP"/>
    </source>
</evidence>
<feature type="signal peptide" evidence="1">
    <location>
        <begin position="1"/>
        <end position="18"/>
    </location>
</feature>
<protein>
    <submittedName>
        <fullName evidence="2">Uncharacterized protein</fullName>
    </submittedName>
</protein>
<dbReference type="InterPro" id="IPR017946">
    <property type="entry name" value="PLC-like_Pdiesterase_TIM-brl"/>
</dbReference>
<reference evidence="2" key="1">
    <citation type="submission" date="2021-02" db="EMBL/GenBank/DDBJ databases">
        <authorList>
            <person name="Nowell W R."/>
        </authorList>
    </citation>
    <scope>NUCLEOTIDE SEQUENCE</scope>
</reference>
<sequence length="686" mass="75167">MIRFISLFAWIFVVVVQGTNYKTWMADNAALLSQKELGNISLVATHDSGTYNLTNTLINLDSYGPPFTTLYNALDTIANWTGEPLSDLIGLFADGVRAASKCTTKDIYSQLCDGNRGLDLRLSVYNGNIYMAHVLQGPSLSTVLADVMQFLNETTGEVVYITAGHPYGFNQTYINLLASLLNPFVQGGFAITPAAYPGNLLTYTYGQLVNNGRSRVIIVLDDTINPNNNSYFSASTYSPPDGGSNKLCGFYTDSDNITVVITNQTANYIHCGTIPAPAAIYMTLTPSTGDTAVQIESQICEKTAQYGECSTNNACGCFHMLGANDGVGICGFLWPTCSRLVPCNSSDNSCLQSNTVCVQHPQCDDRPLCYPVTMMNENICPPMINKINLKWKLNFSIVAGGNGGGNDLNQVTTARGIYIDDDKQTIYITQYNSDRIVGWKFGEESGEIVAGGNGHGDEINQLHNPSDVTVDKKNDLLIICDQGNERVVQWSRQKQIDPRIIIAEIKCNGVTIDNNGDIYISEGETHSVIRFKQGEAEVTTVAGGNGYGYEPNQLNNPAYIFVDEQYSIYVSDHEYGRVTKWIKNAKEGIIVAKEQIPDGNIPPSFYSSGMAVDHFGNVYVSEPIQRRIVRWSEGSKEGYVVMNGGNYEHPPILFDTPAAISLDREGNLILKASVNARIKPEEMILT</sequence>
<dbReference type="SUPFAM" id="SSF51695">
    <property type="entry name" value="PLC-like phosphodiesterases"/>
    <property type="match status" value="1"/>
</dbReference>
<accession>A0A813MSS3</accession>
<dbReference type="SUPFAM" id="SSF63829">
    <property type="entry name" value="Calcium-dependent phosphotriesterase"/>
    <property type="match status" value="1"/>
</dbReference>
<comment type="caution">
    <text evidence="2">The sequence shown here is derived from an EMBL/GenBank/DDBJ whole genome shotgun (WGS) entry which is preliminary data.</text>
</comment>
<name>A0A813MSS3_9BILA</name>
<dbReference type="PANTHER" id="PTHR13593">
    <property type="match status" value="1"/>
</dbReference>
<dbReference type="InterPro" id="IPR051057">
    <property type="entry name" value="PI-PLC_domain"/>
</dbReference>
<keyword evidence="1" id="KW-0732">Signal</keyword>
<dbReference type="PANTHER" id="PTHR13593:SF113">
    <property type="entry name" value="SI:DKEY-266F7.9"/>
    <property type="match status" value="1"/>
</dbReference>
<evidence type="ECO:0000313" key="2">
    <source>
        <dbReference type="EMBL" id="CAF0721771.1"/>
    </source>
</evidence>
<organism evidence="2 3">
    <name type="scientific">Adineta steineri</name>
    <dbReference type="NCBI Taxonomy" id="433720"/>
    <lineage>
        <taxon>Eukaryota</taxon>
        <taxon>Metazoa</taxon>
        <taxon>Spiralia</taxon>
        <taxon>Gnathifera</taxon>
        <taxon>Rotifera</taxon>
        <taxon>Eurotatoria</taxon>
        <taxon>Bdelloidea</taxon>
        <taxon>Adinetida</taxon>
        <taxon>Adinetidae</taxon>
        <taxon>Adineta</taxon>
    </lineage>
</organism>
<dbReference type="CDD" id="cd05819">
    <property type="entry name" value="NHL"/>
    <property type="match status" value="1"/>
</dbReference>
<dbReference type="Gene3D" id="3.20.20.190">
    <property type="entry name" value="Phosphatidylinositol (PI) phosphodiesterase"/>
    <property type="match status" value="1"/>
</dbReference>
<feature type="chain" id="PRO_5032664159" evidence="1">
    <location>
        <begin position="19"/>
        <end position="686"/>
    </location>
</feature>
<dbReference type="GO" id="GO:0006629">
    <property type="term" value="P:lipid metabolic process"/>
    <property type="evidence" value="ECO:0007669"/>
    <property type="project" value="InterPro"/>
</dbReference>
<proteinExistence type="predicted"/>
<dbReference type="GO" id="GO:0008081">
    <property type="term" value="F:phosphoric diester hydrolase activity"/>
    <property type="evidence" value="ECO:0007669"/>
    <property type="project" value="InterPro"/>
</dbReference>
<dbReference type="Gene3D" id="2.120.10.30">
    <property type="entry name" value="TolB, C-terminal domain"/>
    <property type="match status" value="2"/>
</dbReference>
<evidence type="ECO:0000313" key="3">
    <source>
        <dbReference type="Proteomes" id="UP000663845"/>
    </source>
</evidence>
<dbReference type="Proteomes" id="UP000663845">
    <property type="component" value="Unassembled WGS sequence"/>
</dbReference>
<dbReference type="AlphaFoldDB" id="A0A813MSS3"/>
<dbReference type="EMBL" id="CAJNOG010000002">
    <property type="protein sequence ID" value="CAF0721771.1"/>
    <property type="molecule type" value="Genomic_DNA"/>
</dbReference>
<gene>
    <name evidence="2" type="ORF">JYZ213_LOCUS340</name>
</gene>